<accession>A0ABU3K2R1</accession>
<feature type="compositionally biased region" description="Basic and acidic residues" evidence="1">
    <location>
        <begin position="58"/>
        <end position="84"/>
    </location>
</feature>
<dbReference type="EMBL" id="JASKMA010000062">
    <property type="protein sequence ID" value="MDT6988473.1"/>
    <property type="molecule type" value="Genomic_DNA"/>
</dbReference>
<feature type="region of interest" description="Disordered" evidence="1">
    <location>
        <begin position="46"/>
        <end position="84"/>
    </location>
</feature>
<reference evidence="2 3" key="1">
    <citation type="submission" date="2023-05" db="EMBL/GenBank/DDBJ databases">
        <title>Streptomyces fuscus sp. nov., a brown-black pigment producing actinomyces isolated from dry sand of Sea duck farm.</title>
        <authorList>
            <person name="Xie J."/>
            <person name="Shen N."/>
        </authorList>
    </citation>
    <scope>NUCLEOTIDE SEQUENCE [LARGE SCALE GENOMIC DNA]</scope>
    <source>
        <strain evidence="2 3">CGMCC 4.1745</strain>
    </source>
</reference>
<organism evidence="2 3">
    <name type="scientific">Streptomyces lusitanus</name>
    <dbReference type="NCBI Taxonomy" id="68232"/>
    <lineage>
        <taxon>Bacteria</taxon>
        <taxon>Bacillati</taxon>
        <taxon>Actinomycetota</taxon>
        <taxon>Actinomycetes</taxon>
        <taxon>Kitasatosporales</taxon>
        <taxon>Streptomycetaceae</taxon>
        <taxon>Streptomyces</taxon>
    </lineage>
</organism>
<evidence type="ECO:0008006" key="4">
    <source>
        <dbReference type="Google" id="ProtNLM"/>
    </source>
</evidence>
<name>A0ABU3K2R1_9ACTN</name>
<evidence type="ECO:0000313" key="3">
    <source>
        <dbReference type="Proteomes" id="UP001249760"/>
    </source>
</evidence>
<protein>
    <recommendedName>
        <fullName evidence="4">HNH endonuclease</fullName>
    </recommendedName>
</protein>
<keyword evidence="3" id="KW-1185">Reference proteome</keyword>
<proteinExistence type="predicted"/>
<comment type="caution">
    <text evidence="2">The sequence shown here is derived from an EMBL/GenBank/DDBJ whole genome shotgun (WGS) entry which is preliminary data.</text>
</comment>
<dbReference type="Proteomes" id="UP001249760">
    <property type="component" value="Unassembled WGS sequence"/>
</dbReference>
<gene>
    <name evidence="2" type="ORF">QNO04_34005</name>
</gene>
<evidence type="ECO:0000256" key="1">
    <source>
        <dbReference type="SAM" id="MobiDB-lite"/>
    </source>
</evidence>
<evidence type="ECO:0000313" key="2">
    <source>
        <dbReference type="EMBL" id="MDT6988473.1"/>
    </source>
</evidence>
<sequence>MSTVGLLNWTSSQHYDHNGDCPCTQCGKPTPMRSHDGEPVHKVCAEDWNDRNPGAPRHQHDGRDLGTRRFHSDPPRKTRKDGAR</sequence>